<keyword evidence="2" id="KW-0503">Monooxygenase</keyword>
<organism evidence="2 3">
    <name type="scientific">Corynebacterium mycetoides</name>
    <dbReference type="NCBI Taxonomy" id="38302"/>
    <lineage>
        <taxon>Bacteria</taxon>
        <taxon>Bacillati</taxon>
        <taxon>Actinomycetota</taxon>
        <taxon>Actinomycetes</taxon>
        <taxon>Mycobacteriales</taxon>
        <taxon>Corynebacteriaceae</taxon>
        <taxon>Corynebacterium</taxon>
    </lineage>
</organism>
<dbReference type="Pfam" id="PF03992">
    <property type="entry name" value="ABM"/>
    <property type="match status" value="1"/>
</dbReference>
<dbReference type="EMBL" id="LT629700">
    <property type="protein sequence ID" value="SDL60905.1"/>
    <property type="molecule type" value="Genomic_DNA"/>
</dbReference>
<dbReference type="AlphaFoldDB" id="A0A1G9LH99"/>
<dbReference type="InterPro" id="IPR050744">
    <property type="entry name" value="AI-2_Isomerase_LsrG"/>
</dbReference>
<evidence type="ECO:0000313" key="3">
    <source>
        <dbReference type="Proteomes" id="UP000199350"/>
    </source>
</evidence>
<dbReference type="OrthoDB" id="8452260at2"/>
<dbReference type="Gene3D" id="3.30.70.100">
    <property type="match status" value="1"/>
</dbReference>
<sequence length="107" mass="12466">MILINVKFQPLPENVDNFRELVTDFTDATRAEDGCLFFDWYRSEENPAEYILVEGFEDDAAEAHVTSAHFKRAQEYFPTILARTPQIINTLIEGKRDWDTMAEFTVE</sequence>
<evidence type="ECO:0000313" key="2">
    <source>
        <dbReference type="EMBL" id="SDL60905.1"/>
    </source>
</evidence>
<keyword evidence="3" id="KW-1185">Reference proteome</keyword>
<dbReference type="GO" id="GO:0004497">
    <property type="term" value="F:monooxygenase activity"/>
    <property type="evidence" value="ECO:0007669"/>
    <property type="project" value="UniProtKB-KW"/>
</dbReference>
<dbReference type="InterPro" id="IPR007138">
    <property type="entry name" value="ABM_dom"/>
</dbReference>
<protein>
    <submittedName>
        <fullName evidence="2">Quinol monooxygenase YgiN</fullName>
    </submittedName>
</protein>
<proteinExistence type="predicted"/>
<dbReference type="PANTHER" id="PTHR33336:SF3">
    <property type="entry name" value="ABM DOMAIN-CONTAINING PROTEIN"/>
    <property type="match status" value="1"/>
</dbReference>
<dbReference type="STRING" id="38302.SAMN04488535_0145"/>
<accession>A0A1G9LH99</accession>
<dbReference type="SUPFAM" id="SSF54909">
    <property type="entry name" value="Dimeric alpha+beta barrel"/>
    <property type="match status" value="1"/>
</dbReference>
<name>A0A1G9LH99_9CORY</name>
<gene>
    <name evidence="2" type="ORF">SAMN04488535_0145</name>
</gene>
<keyword evidence="2" id="KW-0560">Oxidoreductase</keyword>
<dbReference type="InterPro" id="IPR011008">
    <property type="entry name" value="Dimeric_a/b-barrel"/>
</dbReference>
<feature type="domain" description="ABM" evidence="1">
    <location>
        <begin position="2"/>
        <end position="89"/>
    </location>
</feature>
<dbReference type="RefSeq" id="WP_092147445.1">
    <property type="nucleotide sequence ID" value="NZ_LT629700.1"/>
</dbReference>
<dbReference type="PROSITE" id="PS51725">
    <property type="entry name" value="ABM"/>
    <property type="match status" value="1"/>
</dbReference>
<evidence type="ECO:0000259" key="1">
    <source>
        <dbReference type="PROSITE" id="PS51725"/>
    </source>
</evidence>
<reference evidence="3" key="1">
    <citation type="submission" date="2016-10" db="EMBL/GenBank/DDBJ databases">
        <authorList>
            <person name="Varghese N."/>
            <person name="Submissions S."/>
        </authorList>
    </citation>
    <scope>NUCLEOTIDE SEQUENCE [LARGE SCALE GENOMIC DNA]</scope>
    <source>
        <strain evidence="3">DSM 20632</strain>
    </source>
</reference>
<dbReference type="Proteomes" id="UP000199350">
    <property type="component" value="Chromosome I"/>
</dbReference>
<dbReference type="PANTHER" id="PTHR33336">
    <property type="entry name" value="QUINOL MONOOXYGENASE YGIN-RELATED"/>
    <property type="match status" value="1"/>
</dbReference>